<feature type="region of interest" description="Disordered" evidence="1">
    <location>
        <begin position="37"/>
        <end position="80"/>
    </location>
</feature>
<feature type="region of interest" description="Disordered" evidence="1">
    <location>
        <begin position="335"/>
        <end position="361"/>
    </location>
</feature>
<reference evidence="2" key="1">
    <citation type="journal article" date="2011" name="Nat. Biotechnol.">
        <title>Genome sequencing and comparison of two nonhuman primate animal models, the cynomolgus and Chinese rhesus macaques.</title>
        <authorList>
            <person name="Yan G."/>
            <person name="Zhang G."/>
            <person name="Fang X."/>
            <person name="Zhang Y."/>
            <person name="Li C."/>
            <person name="Ling F."/>
            <person name="Cooper D.N."/>
            <person name="Li Q."/>
            <person name="Li Y."/>
            <person name="van Gool A.J."/>
            <person name="Du H."/>
            <person name="Chen J."/>
            <person name="Chen R."/>
            <person name="Zhang P."/>
            <person name="Huang Z."/>
            <person name="Thompson J.R."/>
            <person name="Meng Y."/>
            <person name="Bai Y."/>
            <person name="Wang J."/>
            <person name="Zhuo M."/>
            <person name="Wang T."/>
            <person name="Huang Y."/>
            <person name="Wei L."/>
            <person name="Li J."/>
            <person name="Wang Z."/>
            <person name="Hu H."/>
            <person name="Yang P."/>
            <person name="Le L."/>
            <person name="Stenson P.D."/>
            <person name="Li B."/>
            <person name="Liu X."/>
            <person name="Ball E.V."/>
            <person name="An N."/>
            <person name="Huang Q."/>
            <person name="Zhang Y."/>
            <person name="Fan W."/>
            <person name="Zhang X."/>
            <person name="Li Y."/>
            <person name="Wang W."/>
            <person name="Katze M.G."/>
            <person name="Su B."/>
            <person name="Nielsen R."/>
            <person name="Yang H."/>
            <person name="Wang J."/>
            <person name="Wang X."/>
            <person name="Wang J."/>
        </authorList>
    </citation>
    <scope>NUCLEOTIDE SEQUENCE [LARGE SCALE GENOMIC DNA]</scope>
    <source>
        <strain evidence="2">CE-4</strain>
    </source>
</reference>
<feature type="compositionally biased region" description="Basic and acidic residues" evidence="1">
    <location>
        <begin position="283"/>
        <end position="292"/>
    </location>
</feature>
<proteinExistence type="predicted"/>
<feature type="compositionally biased region" description="Basic residues" evidence="1">
    <location>
        <begin position="293"/>
        <end position="305"/>
    </location>
</feature>
<gene>
    <name evidence="2" type="ORF">EGM_17315</name>
</gene>
<organism>
    <name type="scientific">Macaca fascicularis</name>
    <name type="common">Crab-eating macaque</name>
    <name type="synonym">Cynomolgus monkey</name>
    <dbReference type="NCBI Taxonomy" id="9541"/>
    <lineage>
        <taxon>Eukaryota</taxon>
        <taxon>Metazoa</taxon>
        <taxon>Chordata</taxon>
        <taxon>Craniata</taxon>
        <taxon>Vertebrata</taxon>
        <taxon>Euteleostomi</taxon>
        <taxon>Mammalia</taxon>
        <taxon>Eutheria</taxon>
        <taxon>Euarchontoglires</taxon>
        <taxon>Primates</taxon>
        <taxon>Haplorrhini</taxon>
        <taxon>Catarrhini</taxon>
        <taxon>Cercopithecidae</taxon>
        <taxon>Cercopithecinae</taxon>
        <taxon>Macaca</taxon>
    </lineage>
</organism>
<evidence type="ECO:0000256" key="1">
    <source>
        <dbReference type="SAM" id="MobiDB-lite"/>
    </source>
</evidence>
<dbReference type="EMBL" id="CM001283">
    <property type="protein sequence ID" value="EHH64164.1"/>
    <property type="molecule type" value="Genomic_DNA"/>
</dbReference>
<feature type="region of interest" description="Disordered" evidence="1">
    <location>
        <begin position="264"/>
        <end position="321"/>
    </location>
</feature>
<name>G7PBU3_MACFA</name>
<dbReference type="Proteomes" id="UP000009130">
    <property type="component" value="Chromosome 8"/>
</dbReference>
<feature type="compositionally biased region" description="Basic and acidic residues" evidence="1">
    <location>
        <begin position="69"/>
        <end position="80"/>
    </location>
</feature>
<protein>
    <submittedName>
        <fullName evidence="2">Uncharacterized protein</fullName>
    </submittedName>
</protein>
<evidence type="ECO:0000313" key="2">
    <source>
        <dbReference type="EMBL" id="EHH64164.1"/>
    </source>
</evidence>
<sequence>MGESGGRAASYQLGEGPAKAVVQEGVEERVEAAVGVTQAGDEVGDSDDERRLREVGGERHHGAQVVGRPAEEAHGQDRHHQERHPLLGALQGLGVAVQPHGMQPAQQGGIEDTDGGHRDGEAQHERVEAARAPPEGLGLREDQHALAPALFVVKPGEDCEGQHDECDEPPHGQAHRARCAVGAAGHSARLGSGQHHQVAVGAHDGEEVEAGEGVVLVDSHDEFAHELPEGPLPQQEVGDVDGQHQCEELIGDGQVEDEQVGDGLHAGRPQQHVQHRGVARQTHGADHRVDNRHSHRQGCRQRLQSRRVGAAQRPAGARCVGGPRLRERGVVHLNEGRGAGDSASPTAAPRNSAVPKPGSARTCSRTLASALQAVLWFF</sequence>
<feature type="compositionally biased region" description="Basic and acidic residues" evidence="1">
    <location>
        <begin position="48"/>
        <end position="61"/>
    </location>
</feature>
<dbReference type="AlphaFoldDB" id="G7PBU3"/>
<accession>G7PBU3</accession>